<dbReference type="SUPFAM" id="SSF55229">
    <property type="entry name" value="Cell division protein MinE topological specificity domain"/>
    <property type="match status" value="1"/>
</dbReference>
<evidence type="ECO:0000256" key="2">
    <source>
        <dbReference type="ARBA" id="ARBA00025265"/>
    </source>
</evidence>
<dbReference type="Proteomes" id="UP000030321">
    <property type="component" value="Unassembled WGS sequence"/>
</dbReference>
<dbReference type="InterPro" id="IPR005527">
    <property type="entry name" value="MinE"/>
</dbReference>
<evidence type="ECO:0000256" key="1">
    <source>
        <dbReference type="ARBA" id="ARBA00008168"/>
    </source>
</evidence>
<organism evidence="4 5">
    <name type="scientific">Microcystis aeruginosa NIES-44</name>
    <dbReference type="NCBI Taxonomy" id="449439"/>
    <lineage>
        <taxon>Bacteria</taxon>
        <taxon>Bacillati</taxon>
        <taxon>Cyanobacteriota</taxon>
        <taxon>Cyanophyceae</taxon>
        <taxon>Oscillatoriophycideae</taxon>
        <taxon>Chroococcales</taxon>
        <taxon>Microcystaceae</taxon>
        <taxon>Microcystis</taxon>
    </lineage>
</organism>
<dbReference type="HAMAP" id="MF_00262">
    <property type="entry name" value="MinE"/>
    <property type="match status" value="1"/>
</dbReference>
<protein>
    <recommendedName>
        <fullName evidence="3">Cell division topological specificity factor</fullName>
    </recommendedName>
</protein>
<proteinExistence type="inferred from homology"/>
<sequence>MNDLIDKLLAWRSSGKSGDQAKKRLKLILAHDRTDLSPELLNMMRQEILEVVSRYLDIDTEETELLLESDQRTTALIANFPIRRIKRRPLTEKLP</sequence>
<dbReference type="RefSeq" id="WP_045358792.1">
    <property type="nucleotide sequence ID" value="NZ_BBPA01000033.1"/>
</dbReference>
<dbReference type="NCBIfam" id="TIGR01215">
    <property type="entry name" value="minE"/>
    <property type="match status" value="1"/>
</dbReference>
<evidence type="ECO:0000256" key="3">
    <source>
        <dbReference type="HAMAP-Rule" id="MF_00262"/>
    </source>
</evidence>
<evidence type="ECO:0000313" key="5">
    <source>
        <dbReference type="Proteomes" id="UP000030321"/>
    </source>
</evidence>
<gene>
    <name evidence="3" type="primary">minE</name>
    <name evidence="4" type="ORF">N44_01807</name>
</gene>
<name>A0A0A1VTR6_MICAE</name>
<accession>A0A0A1VTR6</accession>
<comment type="similarity">
    <text evidence="1 3">Belongs to the MinE family.</text>
</comment>
<dbReference type="Gene3D" id="3.30.1070.10">
    <property type="entry name" value="Cell division topological specificity factor MinE"/>
    <property type="match status" value="1"/>
</dbReference>
<evidence type="ECO:0000313" key="4">
    <source>
        <dbReference type="EMBL" id="GAL93120.1"/>
    </source>
</evidence>
<dbReference type="EMBL" id="BBPA01000033">
    <property type="protein sequence ID" value="GAL93120.1"/>
    <property type="molecule type" value="Genomic_DNA"/>
</dbReference>
<dbReference type="AlphaFoldDB" id="A0A0A1VTR6"/>
<comment type="caution">
    <text evidence="4">The sequence shown here is derived from an EMBL/GenBank/DDBJ whole genome shotgun (WGS) entry which is preliminary data.</text>
</comment>
<dbReference type="InterPro" id="IPR036707">
    <property type="entry name" value="MinE_sf"/>
</dbReference>
<dbReference type="Pfam" id="PF03776">
    <property type="entry name" value="MinE"/>
    <property type="match status" value="1"/>
</dbReference>
<dbReference type="GO" id="GO:0051301">
    <property type="term" value="P:cell division"/>
    <property type="evidence" value="ECO:0007669"/>
    <property type="project" value="UniProtKB-KW"/>
</dbReference>
<reference evidence="5" key="1">
    <citation type="journal article" date="2015" name="Genome">
        <title>Whole Genome Sequence of the Non-Microcystin-Producing Microcystis aeruginosa Strain NIES-44.</title>
        <authorList>
            <person name="Okano K."/>
            <person name="Miyata N."/>
            <person name="Ozaki Y."/>
        </authorList>
    </citation>
    <scope>NUCLEOTIDE SEQUENCE [LARGE SCALE GENOMIC DNA]</scope>
    <source>
        <strain evidence="5">NIES-44</strain>
    </source>
</reference>
<dbReference type="GO" id="GO:0032955">
    <property type="term" value="P:regulation of division septum assembly"/>
    <property type="evidence" value="ECO:0007669"/>
    <property type="project" value="InterPro"/>
</dbReference>
<keyword evidence="3 4" id="KW-0132">Cell division</keyword>
<comment type="function">
    <text evidence="2 3">Prevents the cell division inhibition by proteins MinC and MinD at internal division sites while permitting inhibition at polar sites. This ensures cell division at the proper site by restricting the formation of a division septum at the midpoint of the long axis of the cell.</text>
</comment>
<keyword evidence="3" id="KW-0131">Cell cycle</keyword>